<proteinExistence type="predicted"/>
<evidence type="ECO:0000313" key="1">
    <source>
        <dbReference type="EMBL" id="WWD13920.1"/>
    </source>
</evidence>
<sequence length="88" mass="10168">MSRLTVPSFRGTSYRAYFMLSTILFRFMCRGALKSPRRHRIGWLTLCDTSYCVYFMLSMPVFSYDLSGCLLIRLTPVSQGVALRPLSR</sequence>
<dbReference type="EMBL" id="OR896841">
    <property type="protein sequence ID" value="WWD13920.1"/>
    <property type="molecule type" value="Genomic_DNA"/>
</dbReference>
<dbReference type="Proteomes" id="UP001362988">
    <property type="component" value="Segment"/>
</dbReference>
<organism evidence="1 2">
    <name type="scientific">Klebsiella phage GlastosBack</name>
    <dbReference type="NCBI Taxonomy" id="3098250"/>
    <lineage>
        <taxon>Viruses</taxon>
        <taxon>Duplodnaviria</taxon>
        <taxon>Heunggongvirae</taxon>
        <taxon>Uroviricota</taxon>
        <taxon>Caudoviricetes</taxon>
        <taxon>Autographivirales</taxon>
        <taxon>Autotranscriptaviridae</taxon>
        <taxon>Studiervirinae</taxon>
        <taxon>Teetrevirus</taxon>
        <taxon>Teetrevirus glastosback</taxon>
    </lineage>
</organism>
<keyword evidence="2" id="KW-1185">Reference proteome</keyword>
<evidence type="ECO:0000313" key="2">
    <source>
        <dbReference type="Proteomes" id="UP001362988"/>
    </source>
</evidence>
<accession>A0ABZ2ENH3</accession>
<protein>
    <submittedName>
        <fullName evidence="1">Uncharacterized protein</fullName>
    </submittedName>
</protein>
<gene>
    <name evidence="1" type="ORF">CPL00361_CDS0005</name>
</gene>
<name>A0ABZ2ENH3_9CAUD</name>
<reference evidence="1 2" key="1">
    <citation type="journal article" date="2024" name="Microorganisms">
        <title>The Citizen Phage Library: Rapid Isolation of Phages for the Treatment of Antibiotic Resistant Infections in the UK.</title>
        <authorList>
            <person name="Fletcher J."/>
            <person name="Manley R."/>
            <person name="Fitch C."/>
            <person name="Bugert C."/>
            <person name="Moore K."/>
            <person name="Farbos A."/>
            <person name="Michelsen M."/>
            <person name="Alathari S."/>
            <person name="Senior N."/>
            <person name="Mills A."/>
            <person name="Whitehead N."/>
            <person name="Soothill J."/>
            <person name="Michell S."/>
            <person name="Temperton B."/>
        </authorList>
    </citation>
    <scope>NUCLEOTIDE SEQUENCE [LARGE SCALE GENOMIC DNA]</scope>
</reference>